<protein>
    <recommendedName>
        <fullName evidence="4">SHSP domain-containing protein</fullName>
    </recommendedName>
</protein>
<dbReference type="GO" id="GO:0009408">
    <property type="term" value="P:response to heat"/>
    <property type="evidence" value="ECO:0007669"/>
    <property type="project" value="TreeGrafter"/>
</dbReference>
<dbReference type="InterPro" id="IPR001436">
    <property type="entry name" value="Alpha-crystallin/sHSP_animal"/>
</dbReference>
<dbReference type="Proteomes" id="UP000887013">
    <property type="component" value="Unassembled WGS sequence"/>
</dbReference>
<dbReference type="InterPro" id="IPR008978">
    <property type="entry name" value="HSP20-like_chaperone"/>
</dbReference>
<dbReference type="InterPro" id="IPR002068">
    <property type="entry name" value="A-crystallin/Hsp20_dom"/>
</dbReference>
<comment type="similarity">
    <text evidence="2 3">Belongs to the small heat shock protein (HSP20) family.</text>
</comment>
<evidence type="ECO:0000313" key="5">
    <source>
        <dbReference type="EMBL" id="GFT10991.1"/>
    </source>
</evidence>
<dbReference type="AlphaFoldDB" id="A0A8X6TI57"/>
<dbReference type="CDD" id="cd06526">
    <property type="entry name" value="metazoan_ACD"/>
    <property type="match status" value="1"/>
</dbReference>
<proteinExistence type="inferred from homology"/>
<sequence>MEYVAKEVQCSEDGAKDWWQTIKRYPRKLVDQDFGYQLSRKDLEDPEAELLKRKSSVVSDSGHLEVIIENKYFQVEFKGKAFSRKCLNATVENGFVVIRGHHEEQNEGSGTVFREFERHVMLPEEYNFGYLLNEPKIEKFDGYICITVNKARRRGEKTSGL</sequence>
<evidence type="ECO:0000313" key="6">
    <source>
        <dbReference type="Proteomes" id="UP000887013"/>
    </source>
</evidence>
<dbReference type="SUPFAM" id="SSF49764">
    <property type="entry name" value="HSP20-like chaperones"/>
    <property type="match status" value="1"/>
</dbReference>
<dbReference type="EMBL" id="BMAW01057424">
    <property type="protein sequence ID" value="GFT10991.1"/>
    <property type="molecule type" value="Genomic_DNA"/>
</dbReference>
<organism evidence="5 6">
    <name type="scientific">Nephila pilipes</name>
    <name type="common">Giant wood spider</name>
    <name type="synonym">Nephila maculata</name>
    <dbReference type="NCBI Taxonomy" id="299642"/>
    <lineage>
        <taxon>Eukaryota</taxon>
        <taxon>Metazoa</taxon>
        <taxon>Ecdysozoa</taxon>
        <taxon>Arthropoda</taxon>
        <taxon>Chelicerata</taxon>
        <taxon>Arachnida</taxon>
        <taxon>Araneae</taxon>
        <taxon>Araneomorphae</taxon>
        <taxon>Entelegynae</taxon>
        <taxon>Araneoidea</taxon>
        <taxon>Nephilidae</taxon>
        <taxon>Nephila</taxon>
    </lineage>
</organism>
<dbReference type="GO" id="GO:0042026">
    <property type="term" value="P:protein refolding"/>
    <property type="evidence" value="ECO:0007669"/>
    <property type="project" value="TreeGrafter"/>
</dbReference>
<dbReference type="PROSITE" id="PS01031">
    <property type="entry name" value="SHSP"/>
    <property type="match status" value="1"/>
</dbReference>
<keyword evidence="1" id="KW-0346">Stress response</keyword>
<dbReference type="PANTHER" id="PTHR45640:SF13">
    <property type="entry name" value="HEAT SHOCK PROTEIN 22-RELATED"/>
    <property type="match status" value="1"/>
</dbReference>
<dbReference type="OrthoDB" id="6419528at2759"/>
<gene>
    <name evidence="5" type="primary">AVEN_103339_1</name>
    <name evidence="5" type="ORF">NPIL_451081</name>
</gene>
<dbReference type="Gene3D" id="2.60.40.790">
    <property type="match status" value="1"/>
</dbReference>
<dbReference type="PANTHER" id="PTHR45640">
    <property type="entry name" value="HEAT SHOCK PROTEIN HSP-12.2-RELATED"/>
    <property type="match status" value="1"/>
</dbReference>
<reference evidence="5" key="1">
    <citation type="submission" date="2020-08" db="EMBL/GenBank/DDBJ databases">
        <title>Multicomponent nature underlies the extraordinary mechanical properties of spider dragline silk.</title>
        <authorList>
            <person name="Kono N."/>
            <person name="Nakamura H."/>
            <person name="Mori M."/>
            <person name="Yoshida Y."/>
            <person name="Ohtoshi R."/>
            <person name="Malay A.D."/>
            <person name="Moran D.A.P."/>
            <person name="Tomita M."/>
            <person name="Numata K."/>
            <person name="Arakawa K."/>
        </authorList>
    </citation>
    <scope>NUCLEOTIDE SEQUENCE</scope>
</reference>
<dbReference type="Pfam" id="PF00011">
    <property type="entry name" value="HSP20"/>
    <property type="match status" value="1"/>
</dbReference>
<evidence type="ECO:0000256" key="2">
    <source>
        <dbReference type="PROSITE-ProRule" id="PRU00285"/>
    </source>
</evidence>
<evidence type="ECO:0000259" key="4">
    <source>
        <dbReference type="PROSITE" id="PS01031"/>
    </source>
</evidence>
<accession>A0A8X6TI57</accession>
<dbReference type="GO" id="GO:0005634">
    <property type="term" value="C:nucleus"/>
    <property type="evidence" value="ECO:0007669"/>
    <property type="project" value="TreeGrafter"/>
</dbReference>
<dbReference type="GO" id="GO:0051082">
    <property type="term" value="F:unfolded protein binding"/>
    <property type="evidence" value="ECO:0007669"/>
    <property type="project" value="TreeGrafter"/>
</dbReference>
<evidence type="ECO:0000256" key="1">
    <source>
        <dbReference type="ARBA" id="ARBA00023016"/>
    </source>
</evidence>
<evidence type="ECO:0000256" key="3">
    <source>
        <dbReference type="RuleBase" id="RU003616"/>
    </source>
</evidence>
<name>A0A8X6TI57_NEPPI</name>
<comment type="caution">
    <text evidence="5">The sequence shown here is derived from an EMBL/GenBank/DDBJ whole genome shotgun (WGS) entry which is preliminary data.</text>
</comment>
<feature type="domain" description="SHSP" evidence="4">
    <location>
        <begin position="55"/>
        <end position="161"/>
    </location>
</feature>
<dbReference type="GO" id="GO:0005737">
    <property type="term" value="C:cytoplasm"/>
    <property type="evidence" value="ECO:0007669"/>
    <property type="project" value="TreeGrafter"/>
</dbReference>
<keyword evidence="6" id="KW-1185">Reference proteome</keyword>